<reference evidence="2" key="1">
    <citation type="submission" date="2023-10" db="EMBL/GenBank/DDBJ databases">
        <authorList>
            <person name="Chen Y."/>
            <person name="Shah S."/>
            <person name="Dougan E. K."/>
            <person name="Thang M."/>
            <person name="Chan C."/>
        </authorList>
    </citation>
    <scope>NUCLEOTIDE SEQUENCE [LARGE SCALE GENOMIC DNA]</scope>
</reference>
<protein>
    <submittedName>
        <fullName evidence="2">Uncharacterized protein</fullName>
    </submittedName>
</protein>
<feature type="region of interest" description="Disordered" evidence="1">
    <location>
        <begin position="282"/>
        <end position="325"/>
    </location>
</feature>
<feature type="region of interest" description="Disordered" evidence="1">
    <location>
        <begin position="224"/>
        <end position="243"/>
    </location>
</feature>
<proteinExistence type="predicted"/>
<dbReference type="EMBL" id="CAUYUJ010001592">
    <property type="protein sequence ID" value="CAK0796679.1"/>
    <property type="molecule type" value="Genomic_DNA"/>
</dbReference>
<sequence length="1028" mass="111993">MEITLFDVTAENADIRIGLLVEGDKACDGCAKWASKELPNLTWAQIVKHLDAGDVDDLFDNHPVLGTATPHLHERSLQLFENKHVGHEMYTKCSALTEGDVTRIYEKSPTTLKLVPYLVPHRPRPLIIYPVKLPAGVKEDYPVLRIFHHTSMGYAAGAFKAQAAELFQKHGQVLLFAATVKSKDDEGAKDDPSNTFDRGVYAAIPSHSDVTKRKEKVLEKARRCAKLPRADQDEDASSEQGPLAEELAAASAARGGAGDPAASSLGCAPPLTVERLLQHGKAGTGANLGPEARRPSGSDFGANLNKGSPGDKRKAGDPSPGSVKSMRTTFSAVHDDLGANPGTLGTKEYWIHELSYSRGFNGCKTGRAEHQAKQLLTKLNGAEKKTLQTHIDLFNKSKLFSEGSSTNVDDQELIDAWNDLQEAGAVLAPRAFRGLAKRNVMGLWRQPNQQEGSGAAARKRDLLKQFLTACVVTLVQDCLHDIDVASTFVEWVFSDTFSNWLAAGAASAEDAVLFCELADDVFSSLPEDANPGEAFVKCFLEATTVVRLLVALRLKSIGKDADLAIFADAHVLDKEAKRTTGNASVMQVIGQSLLTPAGGHWEAKLKWAIDTSDAIKIHGPKLKQMLIDLDCINGIVPPKEVHATTVLKIAKDIPCFEVGLYDGVCDAAKTELWAKACRIAESMLAAKPPAPATDDDSLSMMALQQWKPLFKELTKPFPTNEHVERAGRAIAAKIAEVSEHDRFLQLASSIDNWAHADGSSTVSLMTSIKDNQSMEFPEDVKVKCIALFRRIVGSMYTDGPTSLCADTDSRIFLCLDMVAEKVPSQDWHSTTQPGAMIHSCWSVLQLKNAIAAELGAMTFRLVNKAKVHFKPLALDAVVENASPSLVTLLQECGDFCGSIAEAIRKKHTADVVEQGCNLRKAIDETNGCADWVSNKSKAGSLPELLVFYEKGRKDAPTREWQDKVASLESLVIECELCASFANRTLVGNKISLRGAMMGTQNKLRKWELTPDDIDPLLVTRYRDALRMK</sequence>
<gene>
    <name evidence="2" type="ORF">PCOR1329_LOCUS5990</name>
</gene>
<dbReference type="Proteomes" id="UP001189429">
    <property type="component" value="Unassembled WGS sequence"/>
</dbReference>
<name>A0ABN9PU71_9DINO</name>
<evidence type="ECO:0000313" key="3">
    <source>
        <dbReference type="Proteomes" id="UP001189429"/>
    </source>
</evidence>
<organism evidence="2 3">
    <name type="scientific">Prorocentrum cordatum</name>
    <dbReference type="NCBI Taxonomy" id="2364126"/>
    <lineage>
        <taxon>Eukaryota</taxon>
        <taxon>Sar</taxon>
        <taxon>Alveolata</taxon>
        <taxon>Dinophyceae</taxon>
        <taxon>Prorocentrales</taxon>
        <taxon>Prorocentraceae</taxon>
        <taxon>Prorocentrum</taxon>
    </lineage>
</organism>
<accession>A0ABN9PU71</accession>
<comment type="caution">
    <text evidence="2">The sequence shown here is derived from an EMBL/GenBank/DDBJ whole genome shotgun (WGS) entry which is preliminary data.</text>
</comment>
<evidence type="ECO:0000313" key="2">
    <source>
        <dbReference type="EMBL" id="CAK0796679.1"/>
    </source>
</evidence>
<keyword evidence="3" id="KW-1185">Reference proteome</keyword>
<evidence type="ECO:0000256" key="1">
    <source>
        <dbReference type="SAM" id="MobiDB-lite"/>
    </source>
</evidence>